<protein>
    <submittedName>
        <fullName evidence="2">Uncharacterized protein</fullName>
    </submittedName>
</protein>
<accession>R0G873</accession>
<dbReference type="PANTHER" id="PTHR36755:SF1">
    <property type="entry name" value="OS06G0149300 PROTEIN"/>
    <property type="match status" value="1"/>
</dbReference>
<dbReference type="Proteomes" id="UP000029121">
    <property type="component" value="Unassembled WGS sequence"/>
</dbReference>
<evidence type="ECO:0000256" key="1">
    <source>
        <dbReference type="SAM" id="MobiDB-lite"/>
    </source>
</evidence>
<name>R0G873_9BRAS</name>
<keyword evidence="3" id="KW-1185">Reference proteome</keyword>
<dbReference type="STRING" id="81985.R0G873"/>
<dbReference type="eggNOG" id="ENOG502R1N7">
    <property type="taxonomic scope" value="Eukaryota"/>
</dbReference>
<sequence length="130" mass="13166">MTGSGASPDLLLTWSEPPATAVKRNDAVSSVTSFVKHIVRGREVVADTNRRRRPLTDSTKMSVKPAVALRGILVGGVAIFAKVAGAMKAAGGVKLGAAATAMTVAATAAVSGGSKQEQKQDASKAPPPSK</sequence>
<feature type="region of interest" description="Disordered" evidence="1">
    <location>
        <begin position="108"/>
        <end position="130"/>
    </location>
</feature>
<gene>
    <name evidence="2" type="ORF">CARUB_v10014912mg</name>
</gene>
<dbReference type="AlphaFoldDB" id="R0G873"/>
<organism evidence="2 3">
    <name type="scientific">Capsella rubella</name>
    <dbReference type="NCBI Taxonomy" id="81985"/>
    <lineage>
        <taxon>Eukaryota</taxon>
        <taxon>Viridiplantae</taxon>
        <taxon>Streptophyta</taxon>
        <taxon>Embryophyta</taxon>
        <taxon>Tracheophyta</taxon>
        <taxon>Spermatophyta</taxon>
        <taxon>Magnoliopsida</taxon>
        <taxon>eudicotyledons</taxon>
        <taxon>Gunneridae</taxon>
        <taxon>Pentapetalae</taxon>
        <taxon>rosids</taxon>
        <taxon>malvids</taxon>
        <taxon>Brassicales</taxon>
        <taxon>Brassicaceae</taxon>
        <taxon>Camelineae</taxon>
        <taxon>Capsella</taxon>
    </lineage>
</organism>
<proteinExistence type="predicted"/>
<evidence type="ECO:0000313" key="3">
    <source>
        <dbReference type="Proteomes" id="UP000029121"/>
    </source>
</evidence>
<dbReference type="EMBL" id="KB870807">
    <property type="protein sequence ID" value="EOA31706.1"/>
    <property type="molecule type" value="Genomic_DNA"/>
</dbReference>
<dbReference type="PANTHER" id="PTHR36755">
    <property type="entry name" value="PROTEIN, PUTATIVE-RELATED"/>
    <property type="match status" value="1"/>
</dbReference>
<reference evidence="3" key="1">
    <citation type="journal article" date="2013" name="Nat. Genet.">
        <title>The Capsella rubella genome and the genomic consequences of rapid mating system evolution.</title>
        <authorList>
            <person name="Slotte T."/>
            <person name="Hazzouri K.M."/>
            <person name="Agren J.A."/>
            <person name="Koenig D."/>
            <person name="Maumus F."/>
            <person name="Guo Y.L."/>
            <person name="Steige K."/>
            <person name="Platts A.E."/>
            <person name="Escobar J.S."/>
            <person name="Newman L.K."/>
            <person name="Wang W."/>
            <person name="Mandakova T."/>
            <person name="Vello E."/>
            <person name="Smith L.M."/>
            <person name="Henz S.R."/>
            <person name="Steffen J."/>
            <person name="Takuno S."/>
            <person name="Brandvain Y."/>
            <person name="Coop G."/>
            <person name="Andolfatto P."/>
            <person name="Hu T.T."/>
            <person name="Blanchette M."/>
            <person name="Clark R.M."/>
            <person name="Quesneville H."/>
            <person name="Nordborg M."/>
            <person name="Gaut B.S."/>
            <person name="Lysak M.A."/>
            <person name="Jenkins J."/>
            <person name="Grimwood J."/>
            <person name="Chapman J."/>
            <person name="Prochnik S."/>
            <person name="Shu S."/>
            <person name="Rokhsar D."/>
            <person name="Schmutz J."/>
            <person name="Weigel D."/>
            <person name="Wright S.I."/>
        </authorList>
    </citation>
    <scope>NUCLEOTIDE SEQUENCE [LARGE SCALE GENOMIC DNA]</scope>
    <source>
        <strain evidence="3">cv. Monte Gargano</strain>
    </source>
</reference>
<evidence type="ECO:0000313" key="2">
    <source>
        <dbReference type="EMBL" id="EOA31706.1"/>
    </source>
</evidence>